<dbReference type="EMBL" id="LN854302">
    <property type="protein sequence ID" value="CRY97984.1"/>
    <property type="molecule type" value="Genomic_DNA"/>
</dbReference>
<protein>
    <recommendedName>
        <fullName evidence="2">Resolvase HTH domain-containing protein</fullName>
    </recommendedName>
</protein>
<dbReference type="Pfam" id="PF13384">
    <property type="entry name" value="HTH_23"/>
    <property type="match status" value="1"/>
</dbReference>
<reference evidence="1" key="1">
    <citation type="submission" date="2015-06" db="EMBL/GenBank/DDBJ databases">
        <authorList>
            <person name="Joergensen T."/>
        </authorList>
    </citation>
    <scope>NUCLEOTIDE SEQUENCE</scope>
    <source>
        <strain evidence="1">RGRH1803</strain>
    </source>
</reference>
<dbReference type="Gene3D" id="1.10.10.60">
    <property type="entry name" value="Homeodomain-like"/>
    <property type="match status" value="1"/>
</dbReference>
<organism evidence="1">
    <name type="scientific">uncultured prokaryote</name>
    <dbReference type="NCBI Taxonomy" id="198431"/>
    <lineage>
        <taxon>unclassified sequences</taxon>
        <taxon>environmental samples</taxon>
    </lineage>
</organism>
<evidence type="ECO:0008006" key="2">
    <source>
        <dbReference type="Google" id="ProtNLM"/>
    </source>
</evidence>
<sequence length="80" mass="9222">MISEKQQLKLRELHADGHSVKDIAETLQISQPTVRAYLKDKNRGVVKKENLEQDYLSKQIRMLLKIATSKEVITVNSFII</sequence>
<dbReference type="SUPFAM" id="SSF46689">
    <property type="entry name" value="Homeodomain-like"/>
    <property type="match status" value="1"/>
</dbReference>
<evidence type="ECO:0000313" key="1">
    <source>
        <dbReference type="EMBL" id="CRY97984.1"/>
    </source>
</evidence>
<dbReference type="AlphaFoldDB" id="A0A0H5Q9C3"/>
<accession>A0A0H5Q9C3</accession>
<reference evidence="1" key="2">
    <citation type="submission" date="2015-07" db="EMBL/GenBank/DDBJ databases">
        <title>Plasmids, circular viruses and viroids from rat gut.</title>
        <authorList>
            <person name="Jorgensen T.J."/>
            <person name="Hansen M.A."/>
            <person name="Xu Z."/>
            <person name="Tabak M.A."/>
            <person name="Sorensen S.J."/>
            <person name="Hansen L.H."/>
        </authorList>
    </citation>
    <scope>NUCLEOTIDE SEQUENCE</scope>
    <source>
        <strain evidence="1">RGRH1803</strain>
    </source>
</reference>
<name>A0A0H5Q9C3_9ZZZZ</name>
<dbReference type="InterPro" id="IPR009057">
    <property type="entry name" value="Homeodomain-like_sf"/>
</dbReference>
<proteinExistence type="predicted"/>